<reference evidence="7 8" key="1">
    <citation type="submission" date="2021-03" db="EMBL/GenBank/DDBJ databases">
        <authorList>
            <person name="King G.J."/>
            <person name="Bancroft I."/>
            <person name="Baten A."/>
            <person name="Bloomfield J."/>
            <person name="Borpatragohain P."/>
            <person name="He Z."/>
            <person name="Irish N."/>
            <person name="Irwin J."/>
            <person name="Liu K."/>
            <person name="Mauleon R.P."/>
            <person name="Moore J."/>
            <person name="Morris R."/>
            <person name="Ostergaard L."/>
            <person name="Wang B."/>
            <person name="Wells R."/>
        </authorList>
    </citation>
    <scope>NUCLEOTIDE SEQUENCE [LARGE SCALE GENOMIC DNA]</scope>
    <source>
        <strain evidence="7">R-o-18</strain>
        <tissue evidence="7">Leaf</tissue>
    </source>
</reference>
<evidence type="ECO:0000256" key="2">
    <source>
        <dbReference type="ARBA" id="ARBA00023186"/>
    </source>
</evidence>
<evidence type="ECO:0000256" key="1">
    <source>
        <dbReference type="ARBA" id="ARBA00009054"/>
    </source>
</evidence>
<evidence type="ECO:0000313" key="7">
    <source>
        <dbReference type="EMBL" id="KAG5390031.1"/>
    </source>
</evidence>
<dbReference type="Proteomes" id="UP000823674">
    <property type="component" value="Chromosome A08"/>
</dbReference>
<dbReference type="InterPro" id="IPR003121">
    <property type="entry name" value="SWIB_MDM2_domain"/>
</dbReference>
<dbReference type="Pfam" id="PF01025">
    <property type="entry name" value="GrpE"/>
    <property type="match status" value="1"/>
</dbReference>
<dbReference type="Gene3D" id="2.30.22.10">
    <property type="entry name" value="Head domain of nucleotide exchange factor GrpE"/>
    <property type="match status" value="1"/>
</dbReference>
<evidence type="ECO:0000256" key="3">
    <source>
        <dbReference type="RuleBase" id="RU000640"/>
    </source>
</evidence>
<comment type="function">
    <text evidence="3">Essential component of the PAM complex, a complex required for the translocation of transit peptide-containing proteins from the inner membrane into the mitochondrial matrix in an ATP-dependent manner.</text>
</comment>
<dbReference type="InterPro" id="IPR009012">
    <property type="entry name" value="GrpE_head"/>
</dbReference>
<evidence type="ECO:0000313" key="8">
    <source>
        <dbReference type="Proteomes" id="UP000823674"/>
    </source>
</evidence>
<dbReference type="SUPFAM" id="SSF51064">
    <property type="entry name" value="Head domain of nucleotide exchange factor GrpE"/>
    <property type="match status" value="1"/>
</dbReference>
<dbReference type="PRINTS" id="PR00773">
    <property type="entry name" value="GRPEPROTEIN"/>
</dbReference>
<dbReference type="EMBL" id="JADBGQ010000007">
    <property type="protein sequence ID" value="KAG5390031.1"/>
    <property type="molecule type" value="Genomic_DNA"/>
</dbReference>
<accession>A0ABQ7LTZ1</accession>
<evidence type="ECO:0000256" key="5">
    <source>
        <dbReference type="SAM" id="MobiDB-lite"/>
    </source>
</evidence>
<keyword evidence="8" id="KW-1185">Reference proteome</keyword>
<sequence length="475" mass="52609">QPAAFQTRGFSNVIALQHSLLRCKSFISFALTCCFRVSFTNYRLIEIKMQPQRLKKAIVDNPKKLGNLIDLVNLPSTLRDFLGQSQSSRLGCFMRVWSYIKTNNLQDPKNKNVVNCDEKLKSILLGKPQVELVDLPSLIKLHFTTKAPNSNSQEKRMPSVFKILSRVSRSAGLRSSLSAAAALPARNQAPIFTSRYHSLVNNFSQKLVAAQVSLDSFSLQRFSLSSTSTTPESHEKESSNTEASKTAEANESGPDSESKASAGKGAKRAAVSESDSESGDDEEEMSKDDLVKLVAEKEELLSVKEEEIKQMKDKVLRTYAEMENVMDRTRRDAENTKKYALQNFAKSLLDVADNLGRASSVVKESFSKLDETSKDSAAGAAPLLKTLLEGVEMTEKQLAEVFKKFGMEKYDPINEPFDPNTHNAMFQVPDASKPEGTVAHVLKAGYTLYDRVIRPAEVGVTQGGESEENRKETDA</sequence>
<dbReference type="CDD" id="cd00446">
    <property type="entry name" value="GrpE"/>
    <property type="match status" value="1"/>
</dbReference>
<feature type="region of interest" description="Disordered" evidence="5">
    <location>
        <begin position="225"/>
        <end position="288"/>
    </location>
</feature>
<feature type="domain" description="DM2" evidence="6">
    <location>
        <begin position="67"/>
        <end position="145"/>
    </location>
</feature>
<organism evidence="7 8">
    <name type="scientific">Brassica rapa subsp. trilocularis</name>
    <dbReference type="NCBI Taxonomy" id="1813537"/>
    <lineage>
        <taxon>Eukaryota</taxon>
        <taxon>Viridiplantae</taxon>
        <taxon>Streptophyta</taxon>
        <taxon>Embryophyta</taxon>
        <taxon>Tracheophyta</taxon>
        <taxon>Spermatophyta</taxon>
        <taxon>Magnoliopsida</taxon>
        <taxon>eudicotyledons</taxon>
        <taxon>Gunneridae</taxon>
        <taxon>Pentapetalae</taxon>
        <taxon>rosids</taxon>
        <taxon>malvids</taxon>
        <taxon>Brassicales</taxon>
        <taxon>Brassicaceae</taxon>
        <taxon>Brassiceae</taxon>
        <taxon>Brassica</taxon>
    </lineage>
</organism>
<dbReference type="HAMAP" id="MF_01151">
    <property type="entry name" value="GrpE"/>
    <property type="match status" value="1"/>
</dbReference>
<dbReference type="SUPFAM" id="SSF47592">
    <property type="entry name" value="SWIB/MDM2 domain"/>
    <property type="match status" value="1"/>
</dbReference>
<dbReference type="InterPro" id="IPR019835">
    <property type="entry name" value="SWIB_domain"/>
</dbReference>
<comment type="similarity">
    <text evidence="1 4">Belongs to the GrpE family.</text>
</comment>
<proteinExistence type="inferred from homology"/>
<dbReference type="InterPro" id="IPR036885">
    <property type="entry name" value="SWIB_MDM2_dom_sf"/>
</dbReference>
<feature type="compositionally biased region" description="Polar residues" evidence="5">
    <location>
        <begin position="240"/>
        <end position="255"/>
    </location>
</feature>
<dbReference type="PANTHER" id="PTHR21237">
    <property type="entry name" value="GRPE PROTEIN"/>
    <property type="match status" value="1"/>
</dbReference>
<dbReference type="Gene3D" id="1.10.245.10">
    <property type="entry name" value="SWIB/MDM2 domain"/>
    <property type="match status" value="1"/>
</dbReference>
<gene>
    <name evidence="7" type="primary">A08p028280.1_BraROA</name>
    <name evidence="7" type="ORF">IGI04_031572</name>
</gene>
<dbReference type="PROSITE" id="PS51925">
    <property type="entry name" value="SWIB_MDM2"/>
    <property type="match status" value="1"/>
</dbReference>
<protein>
    <recommendedName>
        <fullName evidence="3">GrpE protein homolog</fullName>
    </recommendedName>
</protein>
<evidence type="ECO:0000256" key="4">
    <source>
        <dbReference type="RuleBase" id="RU004478"/>
    </source>
</evidence>
<dbReference type="SUPFAM" id="SSF58014">
    <property type="entry name" value="Coiled-coil domain of nucleotide exchange factor GrpE"/>
    <property type="match status" value="1"/>
</dbReference>
<dbReference type="PROSITE" id="PS01071">
    <property type="entry name" value="GRPE"/>
    <property type="match status" value="1"/>
</dbReference>
<keyword evidence="3" id="KW-0496">Mitochondrion</keyword>
<dbReference type="InterPro" id="IPR000740">
    <property type="entry name" value="GrpE"/>
</dbReference>
<name>A0ABQ7LTZ1_BRACM</name>
<feature type="compositionally biased region" description="Acidic residues" evidence="5">
    <location>
        <begin position="274"/>
        <end position="286"/>
    </location>
</feature>
<evidence type="ECO:0000259" key="6">
    <source>
        <dbReference type="PROSITE" id="PS51925"/>
    </source>
</evidence>
<dbReference type="InterPro" id="IPR013805">
    <property type="entry name" value="GrpE_CC"/>
</dbReference>
<feature type="compositionally biased region" description="Low complexity" evidence="5">
    <location>
        <begin position="259"/>
        <end position="273"/>
    </location>
</feature>
<dbReference type="PANTHER" id="PTHR21237:SF41">
    <property type="entry name" value="GRPE PROTEIN HOMOLOG 2, MITOCHONDRIAL"/>
    <property type="match status" value="1"/>
</dbReference>
<dbReference type="CDD" id="cd10567">
    <property type="entry name" value="SWIB-MDM2_like"/>
    <property type="match status" value="1"/>
</dbReference>
<dbReference type="Pfam" id="PF02201">
    <property type="entry name" value="SWIB"/>
    <property type="match status" value="1"/>
</dbReference>
<feature type="non-terminal residue" evidence="7">
    <location>
        <position position="1"/>
    </location>
</feature>
<keyword evidence="2 3" id="KW-0143">Chaperone</keyword>
<dbReference type="SMART" id="SM00151">
    <property type="entry name" value="SWIB"/>
    <property type="match status" value="1"/>
</dbReference>
<comment type="subcellular location">
    <subcellularLocation>
        <location evidence="3">Mitochondrion matrix</location>
    </subcellularLocation>
</comment>
<comment type="caution">
    <text evidence="7">The sequence shown here is derived from an EMBL/GenBank/DDBJ whole genome shotgun (WGS) entry which is preliminary data.</text>
</comment>
<dbReference type="Gene3D" id="3.90.20.20">
    <property type="match status" value="1"/>
</dbReference>